<dbReference type="Pfam" id="PF01738">
    <property type="entry name" value="DLH"/>
    <property type="match status" value="1"/>
</dbReference>
<reference evidence="2 3" key="1">
    <citation type="submission" date="2019-11" db="EMBL/GenBank/DDBJ databases">
        <title>Isolation of a new High Light Tolerant Cyanobacteria.</title>
        <authorList>
            <person name="Dobson Z."/>
            <person name="Vaughn N."/>
            <person name="Vaughn M."/>
            <person name="Fromme P."/>
            <person name="Mazor Y."/>
        </authorList>
    </citation>
    <scope>NUCLEOTIDE SEQUENCE [LARGE SCALE GENOMIC DNA]</scope>
    <source>
        <strain evidence="2 3">0216</strain>
    </source>
</reference>
<feature type="domain" description="Dienelactone hydrolase" evidence="1">
    <location>
        <begin position="17"/>
        <end position="242"/>
    </location>
</feature>
<dbReference type="PANTHER" id="PTHR46623">
    <property type="entry name" value="CARBOXYMETHYLENEBUTENOLIDASE-RELATED"/>
    <property type="match status" value="1"/>
</dbReference>
<dbReference type="EMBL" id="WMIA01000001">
    <property type="protein sequence ID" value="MTF37695.1"/>
    <property type="molecule type" value="Genomic_DNA"/>
</dbReference>
<sequence>MKLNTDTVQILNQDLLISAYLAQPDSSEELPAVIVVQEIFGVNDHIQDITRRIANEGYIAIAPAIYQRQAPNFTAGYTPEDVKIGREYKNQTKADELLSDIQATINFLYQLPRVKKTGVGAIGFCFGGHVTYLTAILPEIKATASFYGAGIANWCPGSNVPTIARTKDIKGKIYCFFGEKDASIPPEQVTQIELELQKYQIPHQIFRYGEAEHGFMCDRRSSYHQESAQDAWEKALELFKTTL</sequence>
<evidence type="ECO:0000313" key="3">
    <source>
        <dbReference type="Proteomes" id="UP000437131"/>
    </source>
</evidence>
<dbReference type="PANTHER" id="PTHR46623:SF6">
    <property type="entry name" value="ALPHA_BETA-HYDROLASES SUPERFAMILY PROTEIN"/>
    <property type="match status" value="1"/>
</dbReference>
<dbReference type="SUPFAM" id="SSF53474">
    <property type="entry name" value="alpha/beta-Hydrolases"/>
    <property type="match status" value="1"/>
</dbReference>
<organism evidence="2 3">
    <name type="scientific">Cyanobacterium aponinum 0216</name>
    <dbReference type="NCBI Taxonomy" id="2676140"/>
    <lineage>
        <taxon>Bacteria</taxon>
        <taxon>Bacillati</taxon>
        <taxon>Cyanobacteriota</taxon>
        <taxon>Cyanophyceae</taxon>
        <taxon>Oscillatoriophycideae</taxon>
        <taxon>Chroococcales</taxon>
        <taxon>Geminocystaceae</taxon>
        <taxon>Cyanobacterium</taxon>
    </lineage>
</organism>
<dbReference type="InterPro" id="IPR029058">
    <property type="entry name" value="AB_hydrolase_fold"/>
</dbReference>
<dbReference type="Proteomes" id="UP000437131">
    <property type="component" value="Unassembled WGS sequence"/>
</dbReference>
<accession>A0A844GTW0</accession>
<evidence type="ECO:0000259" key="1">
    <source>
        <dbReference type="Pfam" id="PF01738"/>
    </source>
</evidence>
<proteinExistence type="predicted"/>
<dbReference type="GO" id="GO:0016787">
    <property type="term" value="F:hydrolase activity"/>
    <property type="evidence" value="ECO:0007669"/>
    <property type="project" value="UniProtKB-KW"/>
</dbReference>
<name>A0A844GTW0_9CHRO</name>
<comment type="caution">
    <text evidence="2">The sequence shown here is derived from an EMBL/GenBank/DDBJ whole genome shotgun (WGS) entry which is preliminary data.</text>
</comment>
<dbReference type="AlphaFoldDB" id="A0A844GTW0"/>
<keyword evidence="2" id="KW-0378">Hydrolase</keyword>
<protein>
    <submittedName>
        <fullName evidence="2">Dienelactone hydrolase family protein</fullName>
    </submittedName>
</protein>
<dbReference type="InterPro" id="IPR002925">
    <property type="entry name" value="Dienelactn_hydro"/>
</dbReference>
<gene>
    <name evidence="2" type="ORF">GGC33_01945</name>
</gene>
<evidence type="ECO:0000313" key="2">
    <source>
        <dbReference type="EMBL" id="MTF37695.1"/>
    </source>
</evidence>
<dbReference type="InterPro" id="IPR051049">
    <property type="entry name" value="Dienelactone_hydrolase-like"/>
</dbReference>
<dbReference type="RefSeq" id="WP_155082533.1">
    <property type="nucleotide sequence ID" value="NZ_WMIA01000001.1"/>
</dbReference>
<dbReference type="Gene3D" id="3.40.50.1820">
    <property type="entry name" value="alpha/beta hydrolase"/>
    <property type="match status" value="1"/>
</dbReference>